<keyword evidence="2" id="KW-1185">Reference proteome</keyword>
<dbReference type="AlphaFoldDB" id="A0A9X2G1N6"/>
<dbReference type="GO" id="GO:0016491">
    <property type="term" value="F:oxidoreductase activity"/>
    <property type="evidence" value="ECO:0007669"/>
    <property type="project" value="InterPro"/>
</dbReference>
<dbReference type="Gene3D" id="2.30.110.10">
    <property type="entry name" value="Electron Transport, Fmn-binding Protein, Chain A"/>
    <property type="match status" value="1"/>
</dbReference>
<evidence type="ECO:0000313" key="1">
    <source>
        <dbReference type="EMBL" id="MCP2263788.1"/>
    </source>
</evidence>
<gene>
    <name evidence="1" type="ORF">APR03_001124</name>
</gene>
<protein>
    <submittedName>
        <fullName evidence="1">Deazaflavin-dependent oxidoreductase, nitroreductase family</fullName>
    </submittedName>
</protein>
<name>A0A9X2G1N6_9MICO</name>
<proteinExistence type="predicted"/>
<dbReference type="EMBL" id="JAMTCS010000003">
    <property type="protein sequence ID" value="MCP2263788.1"/>
    <property type="molecule type" value="Genomic_DNA"/>
</dbReference>
<accession>A0A9X2G1N6</accession>
<dbReference type="Proteomes" id="UP001139493">
    <property type="component" value="Unassembled WGS sequence"/>
</dbReference>
<evidence type="ECO:0000313" key="2">
    <source>
        <dbReference type="Proteomes" id="UP001139493"/>
    </source>
</evidence>
<organism evidence="1 2">
    <name type="scientific">Promicromonospora thailandica</name>
    <dbReference type="NCBI Taxonomy" id="765201"/>
    <lineage>
        <taxon>Bacteria</taxon>
        <taxon>Bacillati</taxon>
        <taxon>Actinomycetota</taxon>
        <taxon>Actinomycetes</taxon>
        <taxon>Micrococcales</taxon>
        <taxon>Promicromonosporaceae</taxon>
        <taxon>Promicromonospora</taxon>
    </lineage>
</organism>
<dbReference type="InterPro" id="IPR012349">
    <property type="entry name" value="Split_barrel_FMN-bd"/>
</dbReference>
<sequence length="134" mass="14542">MEAMAAPEFVVQAGKVLNPWMLRIAGQLPPWVVLHHVGRRSGKSYETPLVAFAARPDDRVVAVLPLPWGSGTDWARNTMSSGTVRVTRGGAEYEVRDVRLVPAHEAVGWLAPVPSRLLSAVGIEECLVGTLHRA</sequence>
<comment type="caution">
    <text evidence="1">The sequence shown here is derived from an EMBL/GenBank/DDBJ whole genome shotgun (WGS) entry which is preliminary data.</text>
</comment>
<dbReference type="InterPro" id="IPR004378">
    <property type="entry name" value="F420H2_quin_Rdtase"/>
</dbReference>
<reference evidence="1" key="1">
    <citation type="submission" date="2022-06" db="EMBL/GenBank/DDBJ databases">
        <title>Genomic Encyclopedia of Archaeal and Bacterial Type Strains, Phase II (KMG-II): from individual species to whole genera.</title>
        <authorList>
            <person name="Goeker M."/>
        </authorList>
    </citation>
    <scope>NUCLEOTIDE SEQUENCE</scope>
    <source>
        <strain evidence="1">DSM 26652</strain>
    </source>
</reference>
<dbReference type="NCBIfam" id="TIGR00026">
    <property type="entry name" value="hi_GC_TIGR00026"/>
    <property type="match status" value="1"/>
</dbReference>